<comment type="caution">
    <text evidence="11">The sequence shown here is derived from an EMBL/GenBank/DDBJ whole genome shotgun (WGS) entry which is preliminary data.</text>
</comment>
<evidence type="ECO:0000256" key="1">
    <source>
        <dbReference type="ARBA" id="ARBA00004225"/>
    </source>
</evidence>
<feature type="compositionally biased region" description="Pro residues" evidence="10">
    <location>
        <begin position="684"/>
        <end position="693"/>
    </location>
</feature>
<feature type="region of interest" description="Disordered" evidence="10">
    <location>
        <begin position="480"/>
        <end position="505"/>
    </location>
</feature>
<protein>
    <submittedName>
        <fullName evidence="11">Uncharacterized protein</fullName>
    </submittedName>
</protein>
<dbReference type="Pfam" id="PF00153">
    <property type="entry name" value="Mito_carr"/>
    <property type="match status" value="3"/>
</dbReference>
<dbReference type="GO" id="GO:1902603">
    <property type="term" value="P:carnitine transmembrane transport"/>
    <property type="evidence" value="ECO:0007669"/>
    <property type="project" value="TreeGrafter"/>
</dbReference>
<evidence type="ECO:0000256" key="4">
    <source>
        <dbReference type="ARBA" id="ARBA00022692"/>
    </source>
</evidence>
<dbReference type="Proteomes" id="UP001050691">
    <property type="component" value="Unassembled WGS sequence"/>
</dbReference>
<dbReference type="PANTHER" id="PTHR45624">
    <property type="entry name" value="MITOCHONDRIAL BASIC AMINO ACIDS TRANSPORTER-RELATED"/>
    <property type="match status" value="1"/>
</dbReference>
<feature type="compositionally biased region" description="Basic residues" evidence="10">
    <location>
        <begin position="600"/>
        <end position="612"/>
    </location>
</feature>
<dbReference type="InterPro" id="IPR050567">
    <property type="entry name" value="Mitochondrial_Carrier"/>
</dbReference>
<reference evidence="11" key="1">
    <citation type="submission" date="2021-10" db="EMBL/GenBank/DDBJ databases">
        <title>De novo Genome Assembly of Clathrus columnatus (Basidiomycota, Fungi) Using Illumina and Nanopore Sequence Data.</title>
        <authorList>
            <person name="Ogiso-Tanaka E."/>
            <person name="Itagaki H."/>
            <person name="Hosoya T."/>
            <person name="Hosaka K."/>
        </authorList>
    </citation>
    <scope>NUCLEOTIDE SEQUENCE</scope>
    <source>
        <strain evidence="11">MO-923</strain>
    </source>
</reference>
<evidence type="ECO:0000256" key="6">
    <source>
        <dbReference type="ARBA" id="ARBA00022989"/>
    </source>
</evidence>
<feature type="compositionally biased region" description="Polar residues" evidence="10">
    <location>
        <begin position="397"/>
        <end position="408"/>
    </location>
</feature>
<evidence type="ECO:0000256" key="7">
    <source>
        <dbReference type="ARBA" id="ARBA00023128"/>
    </source>
</evidence>
<dbReference type="InterPro" id="IPR023395">
    <property type="entry name" value="MCP_dom_sf"/>
</dbReference>
<proteinExistence type="inferred from homology"/>
<evidence type="ECO:0000256" key="9">
    <source>
        <dbReference type="PROSITE-ProRule" id="PRU00282"/>
    </source>
</evidence>
<keyword evidence="8 9" id="KW-0472">Membrane</keyword>
<feature type="region of interest" description="Disordered" evidence="10">
    <location>
        <begin position="777"/>
        <end position="835"/>
    </location>
</feature>
<evidence type="ECO:0000313" key="11">
    <source>
        <dbReference type="EMBL" id="GJJ09931.1"/>
    </source>
</evidence>
<feature type="compositionally biased region" description="Basic and acidic residues" evidence="10">
    <location>
        <begin position="784"/>
        <end position="795"/>
    </location>
</feature>
<keyword evidence="5" id="KW-0677">Repeat</keyword>
<evidence type="ECO:0000256" key="2">
    <source>
        <dbReference type="ARBA" id="ARBA00006375"/>
    </source>
</evidence>
<feature type="repeat" description="Solcar" evidence="9">
    <location>
        <begin position="1307"/>
        <end position="1392"/>
    </location>
</feature>
<evidence type="ECO:0000256" key="5">
    <source>
        <dbReference type="ARBA" id="ARBA00022737"/>
    </source>
</evidence>
<feature type="compositionally biased region" description="Polar residues" evidence="10">
    <location>
        <begin position="416"/>
        <end position="425"/>
    </location>
</feature>
<keyword evidence="3" id="KW-0813">Transport</keyword>
<evidence type="ECO:0000256" key="8">
    <source>
        <dbReference type="ARBA" id="ARBA00023136"/>
    </source>
</evidence>
<dbReference type="GO" id="GO:0006839">
    <property type="term" value="P:mitochondrial transport"/>
    <property type="evidence" value="ECO:0007669"/>
    <property type="project" value="TreeGrafter"/>
</dbReference>
<feature type="region of interest" description="Disordered" evidence="10">
    <location>
        <begin position="209"/>
        <end position="251"/>
    </location>
</feature>
<feature type="compositionally biased region" description="Low complexity" evidence="10">
    <location>
        <begin position="613"/>
        <end position="628"/>
    </location>
</feature>
<keyword evidence="12" id="KW-1185">Reference proteome</keyword>
<feature type="compositionally biased region" description="Polar residues" evidence="10">
    <location>
        <begin position="694"/>
        <end position="705"/>
    </location>
</feature>
<feature type="compositionally biased region" description="Polar residues" evidence="10">
    <location>
        <begin position="712"/>
        <end position="728"/>
    </location>
</feature>
<feature type="compositionally biased region" description="Gly residues" evidence="10">
    <location>
        <begin position="1"/>
        <end position="10"/>
    </location>
</feature>
<dbReference type="PANTHER" id="PTHR45624:SF4">
    <property type="entry name" value="CONGESTED-LIKE TRACHEA PROTEIN-RELATED"/>
    <property type="match status" value="1"/>
</dbReference>
<dbReference type="SUPFAM" id="SSF103506">
    <property type="entry name" value="Mitochondrial carrier"/>
    <property type="match status" value="1"/>
</dbReference>
<evidence type="ECO:0000313" key="12">
    <source>
        <dbReference type="Proteomes" id="UP001050691"/>
    </source>
</evidence>
<dbReference type="InterPro" id="IPR018108">
    <property type="entry name" value="MCP_transmembrane"/>
</dbReference>
<dbReference type="EMBL" id="BPWL01000004">
    <property type="protein sequence ID" value="GJJ09931.1"/>
    <property type="molecule type" value="Genomic_DNA"/>
</dbReference>
<accession>A0AAV5A5K8</accession>
<feature type="compositionally biased region" description="Low complexity" evidence="10">
    <location>
        <begin position="488"/>
        <end position="497"/>
    </location>
</feature>
<feature type="region of interest" description="Disordered" evidence="10">
    <location>
        <begin position="397"/>
        <end position="465"/>
    </location>
</feature>
<dbReference type="GO" id="GO:0015227">
    <property type="term" value="F:O-acyl-L-carnitine transmembrane transporter activity"/>
    <property type="evidence" value="ECO:0007669"/>
    <property type="project" value="TreeGrafter"/>
</dbReference>
<evidence type="ECO:0000256" key="10">
    <source>
        <dbReference type="SAM" id="MobiDB-lite"/>
    </source>
</evidence>
<feature type="compositionally biased region" description="Pro residues" evidence="10">
    <location>
        <begin position="916"/>
        <end position="936"/>
    </location>
</feature>
<feature type="compositionally biased region" description="Low complexity" evidence="10">
    <location>
        <begin position="668"/>
        <end position="683"/>
    </location>
</feature>
<dbReference type="GO" id="GO:0031966">
    <property type="term" value="C:mitochondrial membrane"/>
    <property type="evidence" value="ECO:0007669"/>
    <property type="project" value="UniProtKB-SubCell"/>
</dbReference>
<feature type="region of interest" description="Disordered" evidence="10">
    <location>
        <begin position="909"/>
        <end position="939"/>
    </location>
</feature>
<feature type="region of interest" description="Disordered" evidence="10">
    <location>
        <begin position="1016"/>
        <end position="1059"/>
    </location>
</feature>
<name>A0AAV5A5K8_9AGAM</name>
<gene>
    <name evidence="11" type="ORF">Clacol_004155</name>
</gene>
<sequence length="1397" mass="150520">MLAGPSGGNGSTERVESVAQSVTPNHTIQLKLTTDNPDKPISRKITYDALPAWRHLCSKIEKLFGINFDAIQVIYPLENEIIVKGDHDLHAVLGSAPIAEHIFKFIVRNMHSPKTGSKIIGRPTHNRLTTPKKFHMDMLRALDTDIPPLNEPPPNIMNHKPKKYRLFPLNGVYNEDYLRKRADRYNSVPLGVPLETPRITSNIDWPKEIPERITGPKSQPPGPSAITAGPKPTNEVGQRPVQTQTQPVRSMPAPALEPVQGLALDLGPPASGFIQPASTLEEPSEVHVTFNNNNNNTPRPSSSILHAFPIPVSPSNIVETNPLKSLILKPPRIIPPPPSQSSIPELVPASMFPIIRVDNTETNRYANVKDSHKYLPKHIYSLGFGFNLPLGMMHPNSTMLLSPQQQPTKQRHSGASDRSISNTIKDPQDSGIKPRLSPPPGFIPTGRSAPQPRPSPMGRIIDDTSDFTNPIMLLSPLLLPGEDQVPQNNSNNNNNRADNNRLRRRPGEIVVIEDTSASSPNSIGGGGSAGGLESLLRNASGGSASASISPPLGSAAIQRYLDADSDCSSEQVQRPKARIHTPPISSSRTRSRHPDPMLKMKSKTSSRRRTTKTMRTPSPEPCSESSSSSPPPSIKILSEKKKKSPNTNINSIRSGEATASIISTFQLSPDTTTSKPKSSSAPAPARPLEPIPPSSISTNQINSLSDHAAGPIQSTASSETLPIPSKTTPYDPKIEITDVIRVQVKELIREVIEELKNEMQRTMTEMFRVHCNEIREQLTQADRQSTERSRGDSQERPTYAASTTHPHHPHAPPPPSSHFPPAPSGSIPQSHPSLSVPPPISYHPYMSLPTSTLIFPPHHPYCGDYTLPTPTFSIPYRSYVIPSITGLPSYHPGACCHIHHAIKPGDIPMESSYYHHPPPPPPPPPLAHHVPPPPLSSGPQHPYFYGRGRWFTPDTQTPGMMGAGVGVGAAPAYSGNNNENSSLPQQPGDVDRMRNEYSEGLARLRNIEERFNALLDGPENGKPCAEKREVSTLTSVQTNSEQSRTESANVPVSLDASGGSHQRSAWESLMSYVSKPGFGLAWPRIASMSADEAVESSSQASSSSAVNSTANSVKAFIAGGFGGVAAVLVGHPFDLTKTRLQTANTGVYTGALDVVKKTVARDGLTGLYRGVVPPLLGVTPIFAISFWAYDFSKNLIFAFTPNRTSTSLSIGELATAGFLSAVPTTLVTAPVERAKVLLQVQGQGGEKKYKGVFDVFKVLYKEGGIKSIFRGSGATIARDGPGSAAYFAAYEVAKKALTPKGSDPSRLNLGTIIMAGGTAGVAMWSIAIPPDVLKSRIQAAPTGTYSGLLDCARKTIAADGVRALWKGFGPAMARAFPANAATFVGVEASRKVLDSMF</sequence>
<feature type="region of interest" description="Disordered" evidence="10">
    <location>
        <begin position="564"/>
        <end position="731"/>
    </location>
</feature>
<evidence type="ECO:0000256" key="3">
    <source>
        <dbReference type="ARBA" id="ARBA00022448"/>
    </source>
</evidence>
<dbReference type="PROSITE" id="PS50920">
    <property type="entry name" value="SOLCAR"/>
    <property type="match status" value="3"/>
</dbReference>
<feature type="region of interest" description="Disordered" evidence="10">
    <location>
        <begin position="1"/>
        <end position="20"/>
    </location>
</feature>
<organism evidence="11 12">
    <name type="scientific">Clathrus columnatus</name>
    <dbReference type="NCBI Taxonomy" id="1419009"/>
    <lineage>
        <taxon>Eukaryota</taxon>
        <taxon>Fungi</taxon>
        <taxon>Dikarya</taxon>
        <taxon>Basidiomycota</taxon>
        <taxon>Agaricomycotina</taxon>
        <taxon>Agaricomycetes</taxon>
        <taxon>Phallomycetidae</taxon>
        <taxon>Phallales</taxon>
        <taxon>Clathraceae</taxon>
        <taxon>Clathrus</taxon>
    </lineage>
</organism>
<comment type="similarity">
    <text evidence="2">Belongs to the mitochondrial carrier (TC 2.A.29) family.</text>
</comment>
<keyword evidence="7" id="KW-0496">Mitochondrion</keyword>
<feature type="compositionally biased region" description="Pro residues" evidence="10">
    <location>
        <begin position="811"/>
        <end position="823"/>
    </location>
</feature>
<feature type="repeat" description="Solcar" evidence="9">
    <location>
        <begin position="1208"/>
        <end position="1296"/>
    </location>
</feature>
<dbReference type="Gene3D" id="1.50.40.10">
    <property type="entry name" value="Mitochondrial carrier domain"/>
    <property type="match status" value="2"/>
</dbReference>
<feature type="repeat" description="Solcar" evidence="9">
    <location>
        <begin position="1110"/>
        <end position="1195"/>
    </location>
</feature>
<comment type="subcellular location">
    <subcellularLocation>
        <location evidence="1">Mitochondrion membrane</location>
        <topology evidence="1">Multi-pass membrane protein</topology>
    </subcellularLocation>
</comment>
<keyword evidence="4 9" id="KW-0812">Transmembrane</keyword>
<keyword evidence="6" id="KW-1133">Transmembrane helix</keyword>
<feature type="compositionally biased region" description="Polar residues" evidence="10">
    <location>
        <begin position="1031"/>
        <end position="1050"/>
    </location>
</feature>